<proteinExistence type="predicted"/>
<dbReference type="GeneID" id="42300763"/>
<dbReference type="OrthoDB" id="205968at2157"/>
<sequence>MRAITGPWYTAYYSYQGVEYWRYTFDTAGTYEVTAALNGDEQNARSRLTVHVNPTGNVAPAIEEVRPATGLLEVDRDSEAALELNVIHSNRNLDRVV</sequence>
<dbReference type="AlphaFoldDB" id="A0A5P9P2C6"/>
<dbReference type="RefSeq" id="WP_152940148.1">
    <property type="nucleotide sequence ID" value="NZ_CP045488.1"/>
</dbReference>
<protein>
    <submittedName>
        <fullName evidence="1">Uncharacterized protein</fullName>
    </submittedName>
</protein>
<organism evidence="1 2">
    <name type="scientific">Natronorubrum aibiense</name>
    <dbReference type="NCBI Taxonomy" id="348826"/>
    <lineage>
        <taxon>Archaea</taxon>
        <taxon>Methanobacteriati</taxon>
        <taxon>Methanobacteriota</taxon>
        <taxon>Stenosarchaea group</taxon>
        <taxon>Halobacteria</taxon>
        <taxon>Halobacteriales</taxon>
        <taxon>Natrialbaceae</taxon>
        <taxon>Natronorubrum</taxon>
    </lineage>
</organism>
<evidence type="ECO:0000313" key="1">
    <source>
        <dbReference type="EMBL" id="QFU82279.1"/>
    </source>
</evidence>
<keyword evidence="2" id="KW-1185">Reference proteome</keyword>
<accession>A0A5P9P2C6</accession>
<dbReference type="Proteomes" id="UP000326170">
    <property type="component" value="Chromosome"/>
</dbReference>
<reference evidence="1 2" key="1">
    <citation type="journal article" date="2007" name="Int. J. Syst. Evol. Microbiol.">
        <title>Natronorubrum sulfidifaciens sp. nov., an extremely haloalkaliphilic archaeon isolated from Aiding salt lake in Xin-Jiang, China.</title>
        <authorList>
            <person name="Cui H.L."/>
            <person name="Tohty D."/>
            <person name="Liu H.C."/>
            <person name="Liu S.J."/>
            <person name="Oren A."/>
            <person name="Zhou P.J."/>
        </authorList>
    </citation>
    <scope>NUCLEOTIDE SEQUENCE [LARGE SCALE GENOMIC DNA]</scope>
    <source>
        <strain evidence="1 2">7-3</strain>
    </source>
</reference>
<name>A0A5P9P2C6_9EURY</name>
<dbReference type="EMBL" id="CP045488">
    <property type="protein sequence ID" value="QFU82279.1"/>
    <property type="molecule type" value="Genomic_DNA"/>
</dbReference>
<gene>
    <name evidence="1" type="ORF">GCU68_06905</name>
</gene>
<dbReference type="KEGG" id="nas:GCU68_06905"/>
<evidence type="ECO:0000313" key="2">
    <source>
        <dbReference type="Proteomes" id="UP000326170"/>
    </source>
</evidence>